<dbReference type="EMBL" id="LAZR01035738">
    <property type="protein sequence ID" value="KKL26706.1"/>
    <property type="molecule type" value="Genomic_DNA"/>
</dbReference>
<dbReference type="AlphaFoldDB" id="A0A0F9EA45"/>
<reference evidence="1" key="1">
    <citation type="journal article" date="2015" name="Nature">
        <title>Complex archaea that bridge the gap between prokaryotes and eukaryotes.</title>
        <authorList>
            <person name="Spang A."/>
            <person name="Saw J.H."/>
            <person name="Jorgensen S.L."/>
            <person name="Zaremba-Niedzwiedzka K."/>
            <person name="Martijn J."/>
            <person name="Lind A.E."/>
            <person name="van Eijk R."/>
            <person name="Schleper C."/>
            <person name="Guy L."/>
            <person name="Ettema T.J."/>
        </authorList>
    </citation>
    <scope>NUCLEOTIDE SEQUENCE</scope>
</reference>
<name>A0A0F9EA45_9ZZZZ</name>
<protein>
    <submittedName>
        <fullName evidence="1">Uncharacterized protein</fullName>
    </submittedName>
</protein>
<evidence type="ECO:0000313" key="1">
    <source>
        <dbReference type="EMBL" id="KKL26706.1"/>
    </source>
</evidence>
<comment type="caution">
    <text evidence="1">The sequence shown here is derived from an EMBL/GenBank/DDBJ whole genome shotgun (WGS) entry which is preliminary data.</text>
</comment>
<proteinExistence type="predicted"/>
<gene>
    <name evidence="1" type="ORF">LCGC14_2392590</name>
</gene>
<sequence>MDASEELAYMCYRSRDPGEGLCRTGPFPFTAAFKWVLQFHGSPNPVYVETVIATKDKKEVTDATPR</sequence>
<organism evidence="1">
    <name type="scientific">marine sediment metagenome</name>
    <dbReference type="NCBI Taxonomy" id="412755"/>
    <lineage>
        <taxon>unclassified sequences</taxon>
        <taxon>metagenomes</taxon>
        <taxon>ecological metagenomes</taxon>
    </lineage>
</organism>
<accession>A0A0F9EA45</accession>